<dbReference type="Proteomes" id="UP000620124">
    <property type="component" value="Unassembled WGS sequence"/>
</dbReference>
<feature type="region of interest" description="Disordered" evidence="1">
    <location>
        <begin position="125"/>
        <end position="151"/>
    </location>
</feature>
<accession>A0A8H7DGY0</accession>
<gene>
    <name evidence="2" type="ORF">MVEN_00040100</name>
</gene>
<feature type="region of interest" description="Disordered" evidence="1">
    <location>
        <begin position="21"/>
        <end position="45"/>
    </location>
</feature>
<organism evidence="2 3">
    <name type="scientific">Mycena venus</name>
    <dbReference type="NCBI Taxonomy" id="2733690"/>
    <lineage>
        <taxon>Eukaryota</taxon>
        <taxon>Fungi</taxon>
        <taxon>Dikarya</taxon>
        <taxon>Basidiomycota</taxon>
        <taxon>Agaricomycotina</taxon>
        <taxon>Agaricomycetes</taxon>
        <taxon>Agaricomycetidae</taxon>
        <taxon>Agaricales</taxon>
        <taxon>Marasmiineae</taxon>
        <taxon>Mycenaceae</taxon>
        <taxon>Mycena</taxon>
    </lineage>
</organism>
<name>A0A8H7DGY0_9AGAR</name>
<dbReference type="EMBL" id="JACAZI010000001">
    <property type="protein sequence ID" value="KAF7371833.1"/>
    <property type="molecule type" value="Genomic_DNA"/>
</dbReference>
<feature type="compositionally biased region" description="Basic and acidic residues" evidence="1">
    <location>
        <begin position="33"/>
        <end position="44"/>
    </location>
</feature>
<dbReference type="OrthoDB" id="3061368at2759"/>
<feature type="compositionally biased region" description="Basic and acidic residues" evidence="1">
    <location>
        <begin position="141"/>
        <end position="151"/>
    </location>
</feature>
<evidence type="ECO:0000256" key="1">
    <source>
        <dbReference type="SAM" id="MobiDB-lite"/>
    </source>
</evidence>
<comment type="caution">
    <text evidence="2">The sequence shown here is derived from an EMBL/GenBank/DDBJ whole genome shotgun (WGS) entry which is preliminary data.</text>
</comment>
<keyword evidence="3" id="KW-1185">Reference proteome</keyword>
<proteinExistence type="predicted"/>
<protein>
    <submittedName>
        <fullName evidence="2">Uncharacterized protein</fullName>
    </submittedName>
</protein>
<evidence type="ECO:0000313" key="2">
    <source>
        <dbReference type="EMBL" id="KAF7371833.1"/>
    </source>
</evidence>
<dbReference type="AlphaFoldDB" id="A0A8H7DGY0"/>
<reference evidence="2" key="1">
    <citation type="submission" date="2020-05" db="EMBL/GenBank/DDBJ databases">
        <title>Mycena genomes resolve the evolution of fungal bioluminescence.</title>
        <authorList>
            <person name="Tsai I.J."/>
        </authorList>
    </citation>
    <scope>NUCLEOTIDE SEQUENCE</scope>
    <source>
        <strain evidence="2">CCC161011</strain>
    </source>
</reference>
<sequence>MAPDYQKSKAALARAARRVTVITSSDPDSSESDNCHWDGTEGDKVPQFFEPFSNPAAFDGSDTEWTCEDGLLPSDNESSDSDHDLVGQDLLRSFALAGSNDDASIATAYKAITEYKSQKDWKSAEKTLNGPYTGNSARTQRRQDKKLCDKEEGDEIPRKRYKFLDSSSIWIVNPVLKHSWNSTADVTPRLGNLMGAVSSAKQTNNACTSATFVSFLLPTCSPLAALPLLQSNFSIPPPA</sequence>
<evidence type="ECO:0000313" key="3">
    <source>
        <dbReference type="Proteomes" id="UP000620124"/>
    </source>
</evidence>